<gene>
    <name evidence="15" type="primary">purM</name>
    <name evidence="18" type="ORF">DBW97_02480</name>
</gene>
<evidence type="ECO:0000256" key="4">
    <source>
        <dbReference type="ARBA" id="ARBA00013047"/>
    </source>
</evidence>
<sequence length="330" mass="36007">MTKKGHNYKDSGVNIEEGQSFVKDIQNSTSRTKHRYSIGDIGGFSGYIQPPTAFKNPVYALACDGVGTKLNLAVKMGDFSSIGIDLVAMCVNDLIVSGARPLAFLDYYGVSKLDRSKGKEIITGIIEGCRLAECDLVGGETAEMPNHYAPNCFDLVGFAMGINEKEKIVDGKLIESGDKIIGIPSSGFHSNGYSLIHSVLEATQPSQELISELLTPTRIYVREILDLLSKYNIKGMAHITGGGLDENLSRVPTPNSLEIESKSWEFPPIFQKIQSLGNISDTEMFNVFNCGIGFCLILNSEEADTLLAEENDYIEIGAITDPSEKKFILK</sequence>
<organism evidence="18 19">
    <name type="scientific">SAR86 cluster bacterium</name>
    <dbReference type="NCBI Taxonomy" id="2030880"/>
    <lineage>
        <taxon>Bacteria</taxon>
        <taxon>Pseudomonadati</taxon>
        <taxon>Pseudomonadota</taxon>
        <taxon>Gammaproteobacteria</taxon>
        <taxon>SAR86 cluster</taxon>
    </lineage>
</organism>
<dbReference type="GO" id="GO:0004641">
    <property type="term" value="F:phosphoribosylformylglycinamidine cyclo-ligase activity"/>
    <property type="evidence" value="ECO:0007669"/>
    <property type="project" value="UniProtKB-UniRule"/>
</dbReference>
<dbReference type="PANTHER" id="PTHR10520:SF12">
    <property type="entry name" value="TRIFUNCTIONAL PURINE BIOSYNTHETIC PROTEIN ADENOSINE-3"/>
    <property type="match status" value="1"/>
</dbReference>
<dbReference type="GO" id="GO:0005524">
    <property type="term" value="F:ATP binding"/>
    <property type="evidence" value="ECO:0007669"/>
    <property type="project" value="UniProtKB-KW"/>
</dbReference>
<reference evidence="18 19" key="1">
    <citation type="journal article" date="2018" name="Microbiome">
        <title>Fine metagenomic profile of the Mediterranean stratified and mixed water columns revealed by assembly and recruitment.</title>
        <authorList>
            <person name="Haro-Moreno J.M."/>
            <person name="Lopez-Perez M."/>
            <person name="De La Torre J.R."/>
            <person name="Picazo A."/>
            <person name="Camacho A."/>
            <person name="Rodriguez-Valera F."/>
        </authorList>
    </citation>
    <scope>NUCLEOTIDE SEQUENCE [LARGE SCALE GENOMIC DNA]</scope>
    <source>
        <strain evidence="18">MED-G83</strain>
    </source>
</reference>
<comment type="catalytic activity">
    <reaction evidence="14 15">
        <text>2-formamido-N(1)-(5-O-phospho-beta-D-ribosyl)acetamidine + ATP = 5-amino-1-(5-phospho-beta-D-ribosyl)imidazole + ADP + phosphate + H(+)</text>
        <dbReference type="Rhea" id="RHEA:23032"/>
        <dbReference type="ChEBI" id="CHEBI:15378"/>
        <dbReference type="ChEBI" id="CHEBI:30616"/>
        <dbReference type="ChEBI" id="CHEBI:43474"/>
        <dbReference type="ChEBI" id="CHEBI:137981"/>
        <dbReference type="ChEBI" id="CHEBI:147287"/>
        <dbReference type="ChEBI" id="CHEBI:456216"/>
        <dbReference type="EC" id="6.3.3.1"/>
    </reaction>
</comment>
<dbReference type="AlphaFoldDB" id="A0A368BMA9"/>
<keyword evidence="10 15" id="KW-0067">ATP-binding</keyword>
<evidence type="ECO:0000256" key="3">
    <source>
        <dbReference type="ARBA" id="ARBA00010280"/>
    </source>
</evidence>
<dbReference type="InterPro" id="IPR036676">
    <property type="entry name" value="PurM-like_C_sf"/>
</dbReference>
<evidence type="ECO:0000313" key="18">
    <source>
        <dbReference type="EMBL" id="RCL38391.1"/>
    </source>
</evidence>
<dbReference type="GO" id="GO:0006189">
    <property type="term" value="P:'de novo' IMP biosynthetic process"/>
    <property type="evidence" value="ECO:0007669"/>
    <property type="project" value="UniProtKB-UniRule"/>
</dbReference>
<dbReference type="Proteomes" id="UP000252147">
    <property type="component" value="Unassembled WGS sequence"/>
</dbReference>
<comment type="similarity">
    <text evidence="3 15">Belongs to the AIR synthase family.</text>
</comment>
<dbReference type="SUPFAM" id="SSF55326">
    <property type="entry name" value="PurM N-terminal domain-like"/>
    <property type="match status" value="1"/>
</dbReference>
<dbReference type="Gene3D" id="3.30.1330.10">
    <property type="entry name" value="PurM-like, N-terminal domain"/>
    <property type="match status" value="1"/>
</dbReference>
<accession>A0A368BMA9</accession>
<evidence type="ECO:0000256" key="6">
    <source>
        <dbReference type="ARBA" id="ARBA00022490"/>
    </source>
</evidence>
<dbReference type="InterPro" id="IPR004733">
    <property type="entry name" value="PurM_cligase"/>
</dbReference>
<dbReference type="CDD" id="cd02196">
    <property type="entry name" value="PurM"/>
    <property type="match status" value="1"/>
</dbReference>
<evidence type="ECO:0000256" key="12">
    <source>
        <dbReference type="ARBA" id="ARBA00032931"/>
    </source>
</evidence>
<name>A0A368BMA9_9GAMM</name>
<comment type="subcellular location">
    <subcellularLocation>
        <location evidence="1 15">Cytoplasm</location>
    </subcellularLocation>
</comment>
<evidence type="ECO:0000256" key="1">
    <source>
        <dbReference type="ARBA" id="ARBA00004496"/>
    </source>
</evidence>
<dbReference type="PANTHER" id="PTHR10520">
    <property type="entry name" value="TRIFUNCTIONAL PURINE BIOSYNTHETIC PROTEIN ADENOSINE-3-RELATED"/>
    <property type="match status" value="1"/>
</dbReference>
<comment type="caution">
    <text evidence="18">The sequence shown here is derived from an EMBL/GenBank/DDBJ whole genome shotgun (WGS) entry which is preliminary data.</text>
</comment>
<evidence type="ECO:0000256" key="14">
    <source>
        <dbReference type="ARBA" id="ARBA00049057"/>
    </source>
</evidence>
<evidence type="ECO:0000256" key="5">
    <source>
        <dbReference type="ARBA" id="ARBA00020367"/>
    </source>
</evidence>
<evidence type="ECO:0000256" key="9">
    <source>
        <dbReference type="ARBA" id="ARBA00022755"/>
    </source>
</evidence>
<evidence type="ECO:0000256" key="2">
    <source>
        <dbReference type="ARBA" id="ARBA00004686"/>
    </source>
</evidence>
<proteinExistence type="inferred from homology"/>
<dbReference type="GO" id="GO:0005829">
    <property type="term" value="C:cytosol"/>
    <property type="evidence" value="ECO:0007669"/>
    <property type="project" value="TreeGrafter"/>
</dbReference>
<dbReference type="Pfam" id="PF00586">
    <property type="entry name" value="AIRS"/>
    <property type="match status" value="1"/>
</dbReference>
<dbReference type="GO" id="GO:0004637">
    <property type="term" value="F:phosphoribosylamine-glycine ligase activity"/>
    <property type="evidence" value="ECO:0007669"/>
    <property type="project" value="TreeGrafter"/>
</dbReference>
<evidence type="ECO:0000256" key="13">
    <source>
        <dbReference type="ARBA" id="ARBA00033093"/>
    </source>
</evidence>
<keyword evidence="6 15" id="KW-0963">Cytoplasm</keyword>
<dbReference type="Gene3D" id="3.90.650.10">
    <property type="entry name" value="PurM-like C-terminal domain"/>
    <property type="match status" value="1"/>
</dbReference>
<feature type="domain" description="PurM-like N-terminal" evidence="16">
    <location>
        <begin position="59"/>
        <end position="162"/>
    </location>
</feature>
<dbReference type="InterPro" id="IPR010918">
    <property type="entry name" value="PurM-like_C_dom"/>
</dbReference>
<dbReference type="HAMAP" id="MF_00741">
    <property type="entry name" value="AIRS"/>
    <property type="match status" value="1"/>
</dbReference>
<feature type="domain" description="PurM-like C-terminal" evidence="17">
    <location>
        <begin position="176"/>
        <end position="328"/>
    </location>
</feature>
<dbReference type="GO" id="GO:0046084">
    <property type="term" value="P:adenine biosynthetic process"/>
    <property type="evidence" value="ECO:0007669"/>
    <property type="project" value="TreeGrafter"/>
</dbReference>
<evidence type="ECO:0000259" key="17">
    <source>
        <dbReference type="Pfam" id="PF02769"/>
    </source>
</evidence>
<dbReference type="NCBIfam" id="TIGR00878">
    <property type="entry name" value="purM"/>
    <property type="match status" value="1"/>
</dbReference>
<dbReference type="InterPro" id="IPR016188">
    <property type="entry name" value="PurM-like_N"/>
</dbReference>
<dbReference type="EMBL" id="QOPD01000003">
    <property type="protein sequence ID" value="RCL38391.1"/>
    <property type="molecule type" value="Genomic_DNA"/>
</dbReference>
<dbReference type="SUPFAM" id="SSF56042">
    <property type="entry name" value="PurM C-terminal domain-like"/>
    <property type="match status" value="1"/>
</dbReference>
<keyword evidence="9 15" id="KW-0658">Purine biosynthesis</keyword>
<evidence type="ECO:0000256" key="7">
    <source>
        <dbReference type="ARBA" id="ARBA00022598"/>
    </source>
</evidence>
<dbReference type="UniPathway" id="UPA00074">
    <property type="reaction ID" value="UER00129"/>
</dbReference>
<evidence type="ECO:0000256" key="11">
    <source>
        <dbReference type="ARBA" id="ARBA00031908"/>
    </source>
</evidence>
<dbReference type="InterPro" id="IPR036921">
    <property type="entry name" value="PurM-like_N_sf"/>
</dbReference>
<evidence type="ECO:0000259" key="16">
    <source>
        <dbReference type="Pfam" id="PF00586"/>
    </source>
</evidence>
<dbReference type="Pfam" id="PF02769">
    <property type="entry name" value="AIRS_C"/>
    <property type="match status" value="1"/>
</dbReference>
<evidence type="ECO:0000313" key="19">
    <source>
        <dbReference type="Proteomes" id="UP000252147"/>
    </source>
</evidence>
<evidence type="ECO:0000256" key="15">
    <source>
        <dbReference type="HAMAP-Rule" id="MF_00741"/>
    </source>
</evidence>
<keyword evidence="8 15" id="KW-0547">Nucleotide-binding</keyword>
<keyword evidence="7 15" id="KW-0436">Ligase</keyword>
<evidence type="ECO:0000256" key="10">
    <source>
        <dbReference type="ARBA" id="ARBA00022840"/>
    </source>
</evidence>
<evidence type="ECO:0000256" key="8">
    <source>
        <dbReference type="ARBA" id="ARBA00022741"/>
    </source>
</evidence>
<dbReference type="FunFam" id="3.90.650.10:FF:000011">
    <property type="entry name" value="Phosphoribosylformylglycinamidine cyclo-ligase"/>
    <property type="match status" value="1"/>
</dbReference>
<dbReference type="EC" id="6.3.3.1" evidence="4 15"/>
<protein>
    <recommendedName>
        <fullName evidence="5 15">Phosphoribosylformylglycinamidine cyclo-ligase</fullName>
        <ecNumber evidence="4 15">6.3.3.1</ecNumber>
    </recommendedName>
    <alternativeName>
        <fullName evidence="12 15">AIR synthase</fullName>
    </alternativeName>
    <alternativeName>
        <fullName evidence="13 15">AIRS</fullName>
    </alternativeName>
    <alternativeName>
        <fullName evidence="11 15">Phosphoribosyl-aminoimidazole synthetase</fullName>
    </alternativeName>
</protein>
<comment type="pathway">
    <text evidence="2 15">Purine metabolism; IMP biosynthesis via de novo pathway; 5-amino-1-(5-phospho-D-ribosyl)imidazole from N(2)-formyl-N(1)-(5-phospho-D-ribosyl)glycinamide: step 2/2.</text>
</comment>